<feature type="region of interest" description="Disordered" evidence="1">
    <location>
        <begin position="218"/>
        <end position="239"/>
    </location>
</feature>
<feature type="compositionally biased region" description="Polar residues" evidence="1">
    <location>
        <begin position="126"/>
        <end position="141"/>
    </location>
</feature>
<dbReference type="EMBL" id="JAVHNR010000003">
    <property type="protein sequence ID" value="KAK6347899.1"/>
    <property type="molecule type" value="Genomic_DNA"/>
</dbReference>
<feature type="compositionally biased region" description="Low complexity" evidence="1">
    <location>
        <begin position="219"/>
        <end position="228"/>
    </location>
</feature>
<accession>A0AAN8MSC3</accession>
<protein>
    <submittedName>
        <fullName evidence="2">Uncharacterized protein</fullName>
    </submittedName>
</protein>
<gene>
    <name evidence="2" type="ORF">TWF718_005719</name>
</gene>
<evidence type="ECO:0000313" key="2">
    <source>
        <dbReference type="EMBL" id="KAK6347899.1"/>
    </source>
</evidence>
<feature type="region of interest" description="Disordered" evidence="1">
    <location>
        <begin position="49"/>
        <end position="75"/>
    </location>
</feature>
<reference evidence="2 3" key="1">
    <citation type="submission" date="2019-10" db="EMBL/GenBank/DDBJ databases">
        <authorList>
            <person name="Palmer J.M."/>
        </authorList>
    </citation>
    <scope>NUCLEOTIDE SEQUENCE [LARGE SCALE GENOMIC DNA]</scope>
    <source>
        <strain evidence="2 3">TWF718</strain>
    </source>
</reference>
<comment type="caution">
    <text evidence="2">The sequence shown here is derived from an EMBL/GenBank/DDBJ whole genome shotgun (WGS) entry which is preliminary data.</text>
</comment>
<keyword evidence="3" id="KW-1185">Reference proteome</keyword>
<evidence type="ECO:0000256" key="1">
    <source>
        <dbReference type="SAM" id="MobiDB-lite"/>
    </source>
</evidence>
<dbReference type="AlphaFoldDB" id="A0AAN8MSC3"/>
<organism evidence="2 3">
    <name type="scientific">Orbilia javanica</name>
    <dbReference type="NCBI Taxonomy" id="47235"/>
    <lineage>
        <taxon>Eukaryota</taxon>
        <taxon>Fungi</taxon>
        <taxon>Dikarya</taxon>
        <taxon>Ascomycota</taxon>
        <taxon>Pezizomycotina</taxon>
        <taxon>Orbiliomycetes</taxon>
        <taxon>Orbiliales</taxon>
        <taxon>Orbiliaceae</taxon>
        <taxon>Orbilia</taxon>
    </lineage>
</organism>
<evidence type="ECO:0000313" key="3">
    <source>
        <dbReference type="Proteomes" id="UP001313282"/>
    </source>
</evidence>
<name>A0AAN8MSC3_9PEZI</name>
<feature type="region of interest" description="Disordered" evidence="1">
    <location>
        <begin position="123"/>
        <end position="170"/>
    </location>
</feature>
<dbReference type="Proteomes" id="UP001313282">
    <property type="component" value="Unassembled WGS sequence"/>
</dbReference>
<sequence length="528" mass="58558">MSFRSAWTNLTSYAQPLKSSLQGITRGVQPRALTPSNLRRVLHLNASSAGAIESSSSHDGTTEGHQTSPRMGISNELLRTTRDLRNDNLKQKGHLNDLGPSTQTGNKVLGELDHDGAKVEFEHGSLDQNTDADQIDASTAATKKKKRKKKKQDQKENKLEQESKAIGQAKPSAAAALIDNLLDSISDPRVGSLGLPPPEPKKQKSKVTIDALLESIPVSKASPSKPLSGGPPGRRGGNREVPVAYKESEYSNNEPYVNITKASSEWKNKSLSRAYHILRLDNCGPTMIKSDIDRIFSNYHARRLDWNFTVVPARHNLRLQRRNRYYLYFDSDEAAKHHLAHFSELLQSEKQDGRSRNITFPPPAAAQTFLESKPAGLDLDSEALQGSAISVSRHWVPNLVLVNPLKMPLDGVIPSLLYRAGGAPDRTVLISLCASSHWTVLQKWLRHSLIESHGFGKWLVTGGDKEGCGLERIPIVGPNTPEPSQGGRWVVRFRDGYTSEAERLVRDWDGQWVNVQGKWGRLRAEVLW</sequence>
<feature type="compositionally biased region" description="Basic and acidic residues" evidence="1">
    <location>
        <begin position="153"/>
        <end position="163"/>
    </location>
</feature>
<feature type="compositionally biased region" description="Basic residues" evidence="1">
    <location>
        <begin position="142"/>
        <end position="152"/>
    </location>
</feature>
<feature type="region of interest" description="Disordered" evidence="1">
    <location>
        <begin position="90"/>
        <end position="109"/>
    </location>
</feature>
<proteinExistence type="predicted"/>